<accession>A0A3M2IWB8</accession>
<dbReference type="InterPro" id="IPR000835">
    <property type="entry name" value="HTH_MarR-typ"/>
</dbReference>
<evidence type="ECO:0000313" key="2">
    <source>
        <dbReference type="EMBL" id="RMI04734.1"/>
    </source>
</evidence>
<dbReference type="PANTHER" id="PTHR33164">
    <property type="entry name" value="TRANSCRIPTIONAL REGULATOR, MARR FAMILY"/>
    <property type="match status" value="1"/>
</dbReference>
<feature type="domain" description="HTH marR-type" evidence="1">
    <location>
        <begin position="14"/>
        <end position="148"/>
    </location>
</feature>
<dbReference type="SUPFAM" id="SSF46785">
    <property type="entry name" value="Winged helix' DNA-binding domain"/>
    <property type="match status" value="1"/>
</dbReference>
<keyword evidence="3" id="KW-1185">Reference proteome</keyword>
<dbReference type="PROSITE" id="PS50995">
    <property type="entry name" value="HTH_MARR_2"/>
    <property type="match status" value="1"/>
</dbReference>
<organism evidence="2 3">
    <name type="scientific">Cellulomonas triticagri</name>
    <dbReference type="NCBI Taxonomy" id="2483352"/>
    <lineage>
        <taxon>Bacteria</taxon>
        <taxon>Bacillati</taxon>
        <taxon>Actinomycetota</taxon>
        <taxon>Actinomycetes</taxon>
        <taxon>Micrococcales</taxon>
        <taxon>Cellulomonadaceae</taxon>
        <taxon>Cellulomonas</taxon>
    </lineage>
</organism>
<sequence>MNMSSVRMCAMSADAEIAYRVAQLNAATTEHMRPLLDELGLTGACANLLWLAEGEGDARGPQPLRQLAGQLGCDPSNVTLIAGRLEETGLARRVPAPDDRRVRILELTERGREVRAALLDRAAGLPGVAALDDAERAQLAALLARVTGA</sequence>
<evidence type="ECO:0000313" key="3">
    <source>
        <dbReference type="Proteomes" id="UP000269289"/>
    </source>
</evidence>
<dbReference type="InterPro" id="IPR036388">
    <property type="entry name" value="WH-like_DNA-bd_sf"/>
</dbReference>
<dbReference type="GO" id="GO:0006950">
    <property type="term" value="P:response to stress"/>
    <property type="evidence" value="ECO:0007669"/>
    <property type="project" value="TreeGrafter"/>
</dbReference>
<evidence type="ECO:0000259" key="1">
    <source>
        <dbReference type="PROSITE" id="PS50995"/>
    </source>
</evidence>
<name>A0A3M2IWB8_9CELL</name>
<dbReference type="InterPro" id="IPR039422">
    <property type="entry name" value="MarR/SlyA-like"/>
</dbReference>
<dbReference type="Pfam" id="PF01047">
    <property type="entry name" value="MarR"/>
    <property type="match status" value="1"/>
</dbReference>
<gene>
    <name evidence="2" type="ORF">EBM89_17870</name>
</gene>
<dbReference type="PANTHER" id="PTHR33164:SF99">
    <property type="entry name" value="MARR FAMILY REGULATORY PROTEIN"/>
    <property type="match status" value="1"/>
</dbReference>
<dbReference type="GO" id="GO:0003700">
    <property type="term" value="F:DNA-binding transcription factor activity"/>
    <property type="evidence" value="ECO:0007669"/>
    <property type="project" value="InterPro"/>
</dbReference>
<dbReference type="SMART" id="SM00347">
    <property type="entry name" value="HTH_MARR"/>
    <property type="match status" value="1"/>
</dbReference>
<dbReference type="EMBL" id="RFFI01000135">
    <property type="protein sequence ID" value="RMI04734.1"/>
    <property type="molecule type" value="Genomic_DNA"/>
</dbReference>
<reference evidence="2 3" key="1">
    <citation type="submission" date="2018-10" db="EMBL/GenBank/DDBJ databases">
        <title>Isolation, diversity and antifungal activity of actinobacteria from wheat.</title>
        <authorList>
            <person name="Han C."/>
        </authorList>
    </citation>
    <scope>NUCLEOTIDE SEQUENCE [LARGE SCALE GENOMIC DNA]</scope>
    <source>
        <strain evidence="2 3">NEAU-YY56</strain>
    </source>
</reference>
<dbReference type="Proteomes" id="UP000269289">
    <property type="component" value="Unassembled WGS sequence"/>
</dbReference>
<dbReference type="Gene3D" id="1.10.10.10">
    <property type="entry name" value="Winged helix-like DNA-binding domain superfamily/Winged helix DNA-binding domain"/>
    <property type="match status" value="1"/>
</dbReference>
<protein>
    <submittedName>
        <fullName evidence="2">MarR family transcriptional regulator</fullName>
    </submittedName>
</protein>
<dbReference type="AlphaFoldDB" id="A0A3M2IWB8"/>
<comment type="caution">
    <text evidence="2">The sequence shown here is derived from an EMBL/GenBank/DDBJ whole genome shotgun (WGS) entry which is preliminary data.</text>
</comment>
<proteinExistence type="predicted"/>
<dbReference type="InterPro" id="IPR036390">
    <property type="entry name" value="WH_DNA-bd_sf"/>
</dbReference>